<comment type="similarity">
    <text evidence="3">Belongs to the HAD-like hydrolase superfamily. CbbY/CbbZ/Gph/YieH family.</text>
</comment>
<dbReference type="Gene3D" id="3.40.50.1000">
    <property type="entry name" value="HAD superfamily/HAD-like"/>
    <property type="match status" value="1"/>
</dbReference>
<accession>A0A8D5FYN2</accession>
<dbReference type="Pfam" id="PF13419">
    <property type="entry name" value="HAD_2"/>
    <property type="match status" value="1"/>
</dbReference>
<evidence type="ECO:0000313" key="5">
    <source>
        <dbReference type="EMBL" id="BCM24574.1"/>
    </source>
</evidence>
<comment type="catalytic activity">
    <reaction evidence="1">
        <text>2-phosphoglycolate + H2O = glycolate + phosphate</text>
        <dbReference type="Rhea" id="RHEA:14369"/>
        <dbReference type="ChEBI" id="CHEBI:15377"/>
        <dbReference type="ChEBI" id="CHEBI:29805"/>
        <dbReference type="ChEBI" id="CHEBI:43474"/>
        <dbReference type="ChEBI" id="CHEBI:58033"/>
        <dbReference type="EC" id="3.1.3.18"/>
    </reaction>
</comment>
<dbReference type="Gene3D" id="1.10.150.240">
    <property type="entry name" value="Putative phosphatase, domain 2"/>
    <property type="match status" value="1"/>
</dbReference>
<sequence length="230" mass="25955">MTDLSRYKTLVFDCDGVVLNSNQLKIQAYYATAQNYGASHEQSQALVDYHVEYGGISRFVKFDHFLREIMHKPVSDADIQFLLADFGREVERRLLGCEVALGLHELKKSMPHTRWMMISGGDQDELRRLLAQRNLAQLFDAGIFGSPDNKDQVMAREIASGNLAKPAIFFGDSKYDHQSSGRAGLDFIFFSGWTDVEGWQQYCRENAIIILPRLASLLGTESSTNSFDNA</sequence>
<dbReference type="GO" id="GO:0008967">
    <property type="term" value="F:phosphoglycolate phosphatase activity"/>
    <property type="evidence" value="ECO:0007669"/>
    <property type="project" value="UniProtKB-EC"/>
</dbReference>
<dbReference type="KEGG" id="mpau:ZMTM_08330"/>
<gene>
    <name evidence="5" type="ORF">ZMTM_08330</name>
</gene>
<evidence type="ECO:0000256" key="1">
    <source>
        <dbReference type="ARBA" id="ARBA00000830"/>
    </source>
</evidence>
<dbReference type="PANTHER" id="PTHR43434">
    <property type="entry name" value="PHOSPHOGLYCOLATE PHOSPHATASE"/>
    <property type="match status" value="1"/>
</dbReference>
<name>A0A8D5FYN2_9PROT</name>
<keyword evidence="6" id="KW-1185">Reference proteome</keyword>
<dbReference type="CDD" id="cd01427">
    <property type="entry name" value="HAD_like"/>
    <property type="match status" value="1"/>
</dbReference>
<dbReference type="SUPFAM" id="SSF56784">
    <property type="entry name" value="HAD-like"/>
    <property type="match status" value="1"/>
</dbReference>
<proteinExistence type="inferred from homology"/>
<dbReference type="PANTHER" id="PTHR43434:SF1">
    <property type="entry name" value="PHOSPHOGLYCOLATE PHOSPHATASE"/>
    <property type="match status" value="1"/>
</dbReference>
<reference evidence="5" key="1">
    <citation type="journal article" date="2021" name="Arch. Microbiol.">
        <title>Methyloradius palustris gen. nov., sp. nov., a methanol-oxidizing bacterium isolated from snow.</title>
        <authorList>
            <person name="Miyadera T."/>
            <person name="Kojima H."/>
            <person name="Fukui M."/>
        </authorList>
    </citation>
    <scope>NUCLEOTIDE SEQUENCE</scope>
    <source>
        <strain evidence="5">Zm11</strain>
    </source>
</reference>
<evidence type="ECO:0000256" key="4">
    <source>
        <dbReference type="ARBA" id="ARBA00013078"/>
    </source>
</evidence>
<dbReference type="InterPro" id="IPR041492">
    <property type="entry name" value="HAD_2"/>
</dbReference>
<dbReference type="EC" id="3.1.3.18" evidence="4"/>
<dbReference type="GO" id="GO:0005829">
    <property type="term" value="C:cytosol"/>
    <property type="evidence" value="ECO:0007669"/>
    <property type="project" value="TreeGrafter"/>
</dbReference>
<dbReference type="AlphaFoldDB" id="A0A8D5FYN2"/>
<evidence type="ECO:0000256" key="3">
    <source>
        <dbReference type="ARBA" id="ARBA00006171"/>
    </source>
</evidence>
<evidence type="ECO:0000256" key="2">
    <source>
        <dbReference type="ARBA" id="ARBA00004818"/>
    </source>
</evidence>
<dbReference type="InterPro" id="IPR023198">
    <property type="entry name" value="PGP-like_dom2"/>
</dbReference>
<dbReference type="InterPro" id="IPR050155">
    <property type="entry name" value="HAD-like_hydrolase_sf"/>
</dbReference>
<dbReference type="RefSeq" id="WP_221765090.1">
    <property type="nucleotide sequence ID" value="NZ_AP024110.1"/>
</dbReference>
<comment type="pathway">
    <text evidence="2">Organic acid metabolism; glycolate biosynthesis; glycolate from 2-phosphoglycolate: step 1/1.</text>
</comment>
<dbReference type="GO" id="GO:0006281">
    <property type="term" value="P:DNA repair"/>
    <property type="evidence" value="ECO:0007669"/>
    <property type="project" value="TreeGrafter"/>
</dbReference>
<dbReference type="InterPro" id="IPR023214">
    <property type="entry name" value="HAD_sf"/>
</dbReference>
<protein>
    <recommendedName>
        <fullName evidence="4">phosphoglycolate phosphatase</fullName>
        <ecNumber evidence="4">3.1.3.18</ecNumber>
    </recommendedName>
</protein>
<dbReference type="InterPro" id="IPR036412">
    <property type="entry name" value="HAD-like_sf"/>
</dbReference>
<dbReference type="EMBL" id="AP024110">
    <property type="protein sequence ID" value="BCM24574.1"/>
    <property type="molecule type" value="Genomic_DNA"/>
</dbReference>
<dbReference type="Proteomes" id="UP000826722">
    <property type="component" value="Chromosome"/>
</dbReference>
<organism evidence="5 6">
    <name type="scientific">Methyloradius palustris</name>
    <dbReference type="NCBI Taxonomy" id="2778876"/>
    <lineage>
        <taxon>Bacteria</taxon>
        <taxon>Pseudomonadati</taxon>
        <taxon>Pseudomonadota</taxon>
        <taxon>Betaproteobacteria</taxon>
        <taxon>Nitrosomonadales</taxon>
        <taxon>Methylophilaceae</taxon>
        <taxon>Methyloradius</taxon>
    </lineage>
</organism>
<evidence type="ECO:0000313" key="6">
    <source>
        <dbReference type="Proteomes" id="UP000826722"/>
    </source>
</evidence>